<evidence type="ECO:0000313" key="3">
    <source>
        <dbReference type="Proteomes" id="UP000015106"/>
    </source>
</evidence>
<keyword evidence="1" id="KW-0812">Transmembrane</keyword>
<organism evidence="2 3">
    <name type="scientific">Triticum urartu</name>
    <name type="common">Red wild einkorn</name>
    <name type="synonym">Crithodium urartu</name>
    <dbReference type="NCBI Taxonomy" id="4572"/>
    <lineage>
        <taxon>Eukaryota</taxon>
        <taxon>Viridiplantae</taxon>
        <taxon>Streptophyta</taxon>
        <taxon>Embryophyta</taxon>
        <taxon>Tracheophyta</taxon>
        <taxon>Spermatophyta</taxon>
        <taxon>Magnoliopsida</taxon>
        <taxon>Liliopsida</taxon>
        <taxon>Poales</taxon>
        <taxon>Poaceae</taxon>
        <taxon>BOP clade</taxon>
        <taxon>Pooideae</taxon>
        <taxon>Triticodae</taxon>
        <taxon>Triticeae</taxon>
        <taxon>Triticinae</taxon>
        <taxon>Triticum</taxon>
    </lineage>
</organism>
<dbReference type="Proteomes" id="UP000015106">
    <property type="component" value="Chromosome 2"/>
</dbReference>
<evidence type="ECO:0000313" key="2">
    <source>
        <dbReference type="EnsemblPlants" id="TuG1812G0200002775.01.T02"/>
    </source>
</evidence>
<proteinExistence type="predicted"/>
<reference evidence="2" key="2">
    <citation type="submission" date="2018-03" db="EMBL/GenBank/DDBJ databases">
        <title>The Triticum urartu genome reveals the dynamic nature of wheat genome evolution.</title>
        <authorList>
            <person name="Ling H."/>
            <person name="Ma B."/>
            <person name="Shi X."/>
            <person name="Liu H."/>
            <person name="Dong L."/>
            <person name="Sun H."/>
            <person name="Cao Y."/>
            <person name="Gao Q."/>
            <person name="Zheng S."/>
            <person name="Li Y."/>
            <person name="Yu Y."/>
            <person name="Du H."/>
            <person name="Qi M."/>
            <person name="Li Y."/>
            <person name="Yu H."/>
            <person name="Cui Y."/>
            <person name="Wang N."/>
            <person name="Chen C."/>
            <person name="Wu H."/>
            <person name="Zhao Y."/>
            <person name="Zhang J."/>
            <person name="Li Y."/>
            <person name="Zhou W."/>
            <person name="Zhang B."/>
            <person name="Hu W."/>
            <person name="Eijk M."/>
            <person name="Tang J."/>
            <person name="Witsenboer H."/>
            <person name="Zhao S."/>
            <person name="Li Z."/>
            <person name="Zhang A."/>
            <person name="Wang D."/>
            <person name="Liang C."/>
        </authorList>
    </citation>
    <scope>NUCLEOTIDE SEQUENCE [LARGE SCALE GENOMIC DNA]</scope>
    <source>
        <strain evidence="2">cv. G1812</strain>
    </source>
</reference>
<dbReference type="EnsemblPlants" id="TuG1812G0200002775.01.T02">
    <property type="protein sequence ID" value="TuG1812G0200002775.01.T02"/>
    <property type="gene ID" value="TuG1812G0200002775.01"/>
</dbReference>
<sequence>MQPLAHFAGISQCLIRRGIHCHLVHVSALILVCMPGVLFCCTFFG</sequence>
<evidence type="ECO:0000256" key="1">
    <source>
        <dbReference type="SAM" id="Phobius"/>
    </source>
</evidence>
<keyword evidence="1" id="KW-1133">Transmembrane helix</keyword>
<reference evidence="2" key="3">
    <citation type="submission" date="2022-06" db="UniProtKB">
        <authorList>
            <consortium name="EnsemblPlants"/>
        </authorList>
    </citation>
    <scope>IDENTIFICATION</scope>
</reference>
<accession>A0A8R7TH74</accession>
<feature type="transmembrane region" description="Helical" evidence="1">
    <location>
        <begin position="24"/>
        <end position="44"/>
    </location>
</feature>
<dbReference type="AlphaFoldDB" id="A0A8R7TH74"/>
<keyword evidence="3" id="KW-1185">Reference proteome</keyword>
<reference evidence="3" key="1">
    <citation type="journal article" date="2013" name="Nature">
        <title>Draft genome of the wheat A-genome progenitor Triticum urartu.</title>
        <authorList>
            <person name="Ling H.Q."/>
            <person name="Zhao S."/>
            <person name="Liu D."/>
            <person name="Wang J."/>
            <person name="Sun H."/>
            <person name="Zhang C."/>
            <person name="Fan H."/>
            <person name="Li D."/>
            <person name="Dong L."/>
            <person name="Tao Y."/>
            <person name="Gao C."/>
            <person name="Wu H."/>
            <person name="Li Y."/>
            <person name="Cui Y."/>
            <person name="Guo X."/>
            <person name="Zheng S."/>
            <person name="Wang B."/>
            <person name="Yu K."/>
            <person name="Liang Q."/>
            <person name="Yang W."/>
            <person name="Lou X."/>
            <person name="Chen J."/>
            <person name="Feng M."/>
            <person name="Jian J."/>
            <person name="Zhang X."/>
            <person name="Luo G."/>
            <person name="Jiang Y."/>
            <person name="Liu J."/>
            <person name="Wang Z."/>
            <person name="Sha Y."/>
            <person name="Zhang B."/>
            <person name="Wu H."/>
            <person name="Tang D."/>
            <person name="Shen Q."/>
            <person name="Xue P."/>
            <person name="Zou S."/>
            <person name="Wang X."/>
            <person name="Liu X."/>
            <person name="Wang F."/>
            <person name="Yang Y."/>
            <person name="An X."/>
            <person name="Dong Z."/>
            <person name="Zhang K."/>
            <person name="Zhang X."/>
            <person name="Luo M.C."/>
            <person name="Dvorak J."/>
            <person name="Tong Y."/>
            <person name="Wang J."/>
            <person name="Yang H."/>
            <person name="Li Z."/>
            <person name="Wang D."/>
            <person name="Zhang A."/>
            <person name="Wang J."/>
        </authorList>
    </citation>
    <scope>NUCLEOTIDE SEQUENCE</scope>
    <source>
        <strain evidence="3">cv. G1812</strain>
    </source>
</reference>
<name>A0A8R7TH74_TRIUA</name>
<keyword evidence="1" id="KW-0472">Membrane</keyword>
<dbReference type="Gramene" id="TuG1812G0200002775.01.T02">
    <property type="protein sequence ID" value="TuG1812G0200002775.01.T02"/>
    <property type="gene ID" value="TuG1812G0200002775.01"/>
</dbReference>
<protein>
    <submittedName>
        <fullName evidence="2">Uncharacterized protein</fullName>
    </submittedName>
</protein>